<evidence type="ECO:0000256" key="8">
    <source>
        <dbReference type="ARBA" id="ARBA00022992"/>
    </source>
</evidence>
<name>A0A1Q9DTF7_SYMMI</name>
<dbReference type="SUPFAM" id="SSF56112">
    <property type="entry name" value="Protein kinase-like (PK-like)"/>
    <property type="match status" value="1"/>
</dbReference>
<dbReference type="PANTHER" id="PTHR44899">
    <property type="entry name" value="CAMK FAMILY PROTEIN KINASE"/>
    <property type="match status" value="1"/>
</dbReference>
<dbReference type="CDD" id="cd08215">
    <property type="entry name" value="STKc_Nek"/>
    <property type="match status" value="1"/>
</dbReference>
<comment type="catalytic activity">
    <reaction evidence="9">
        <text>L-threonyl-[protein] + ATP = O-phospho-L-threonyl-[protein] + ADP + H(+)</text>
        <dbReference type="Rhea" id="RHEA:46608"/>
        <dbReference type="Rhea" id="RHEA-COMP:11060"/>
        <dbReference type="Rhea" id="RHEA-COMP:11605"/>
        <dbReference type="ChEBI" id="CHEBI:15378"/>
        <dbReference type="ChEBI" id="CHEBI:30013"/>
        <dbReference type="ChEBI" id="CHEBI:30616"/>
        <dbReference type="ChEBI" id="CHEBI:61977"/>
        <dbReference type="ChEBI" id="CHEBI:456216"/>
        <dbReference type="EC" id="2.7.11.1"/>
    </reaction>
</comment>
<evidence type="ECO:0000256" key="5">
    <source>
        <dbReference type="ARBA" id="ARBA00022741"/>
    </source>
</evidence>
<keyword evidence="4" id="KW-0808">Transferase</keyword>
<dbReference type="GO" id="GO:0005524">
    <property type="term" value="F:ATP binding"/>
    <property type="evidence" value="ECO:0007669"/>
    <property type="project" value="UniProtKB-UniRule"/>
</dbReference>
<accession>A0A1Q9DTF7</accession>
<dbReference type="InterPro" id="IPR035892">
    <property type="entry name" value="C2_domain_sf"/>
</dbReference>
<dbReference type="PROSITE" id="PS50011">
    <property type="entry name" value="PROTEIN_KINASE_DOM"/>
    <property type="match status" value="1"/>
</dbReference>
<evidence type="ECO:0000256" key="3">
    <source>
        <dbReference type="ARBA" id="ARBA00022535"/>
    </source>
</evidence>
<dbReference type="GO" id="GO:0004674">
    <property type="term" value="F:protein serine/threonine kinase activity"/>
    <property type="evidence" value="ECO:0007669"/>
    <property type="project" value="UniProtKB-KW"/>
</dbReference>
<dbReference type="SMART" id="SM00239">
    <property type="entry name" value="C2"/>
    <property type="match status" value="2"/>
</dbReference>
<dbReference type="OrthoDB" id="419768at2759"/>
<dbReference type="InterPro" id="IPR011009">
    <property type="entry name" value="Kinase-like_dom_sf"/>
</dbReference>
<dbReference type="Gene3D" id="2.60.40.150">
    <property type="entry name" value="C2 domain"/>
    <property type="match status" value="2"/>
</dbReference>
<evidence type="ECO:0000256" key="10">
    <source>
        <dbReference type="ARBA" id="ARBA00048679"/>
    </source>
</evidence>
<dbReference type="SUPFAM" id="SSF49562">
    <property type="entry name" value="C2 domain (Calcium/lipid-binding domain, CaLB)"/>
    <property type="match status" value="2"/>
</dbReference>
<dbReference type="EC" id="2.7.11.1" evidence="1"/>
<evidence type="ECO:0000256" key="4">
    <source>
        <dbReference type="ARBA" id="ARBA00022679"/>
    </source>
</evidence>
<dbReference type="PROSITE" id="PS00107">
    <property type="entry name" value="PROTEIN_KINASE_ATP"/>
    <property type="match status" value="1"/>
</dbReference>
<dbReference type="GO" id="GO:0030553">
    <property type="term" value="F:cGMP binding"/>
    <property type="evidence" value="ECO:0007669"/>
    <property type="project" value="UniProtKB-KW"/>
</dbReference>
<feature type="compositionally biased region" description="Polar residues" evidence="11">
    <location>
        <begin position="627"/>
        <end position="638"/>
    </location>
</feature>
<feature type="compositionally biased region" description="Basic and acidic residues" evidence="11">
    <location>
        <begin position="593"/>
        <end position="606"/>
    </location>
</feature>
<dbReference type="CDD" id="cd00030">
    <property type="entry name" value="C2"/>
    <property type="match status" value="2"/>
</dbReference>
<dbReference type="Proteomes" id="UP000186817">
    <property type="component" value="Unassembled WGS sequence"/>
</dbReference>
<dbReference type="Gene3D" id="3.30.200.20">
    <property type="entry name" value="Phosphorylase Kinase, domain 1"/>
    <property type="match status" value="1"/>
</dbReference>
<keyword evidence="3" id="KW-0140">cGMP</keyword>
<feature type="region of interest" description="Disordered" evidence="11">
    <location>
        <begin position="497"/>
        <end position="545"/>
    </location>
</feature>
<sequence length="1909" mass="211424">MNPRTVSLPDLVAERKRNTALSLSEGFSGAKHDGALAATTQGTWPGRPGKAQAYPGLEHGAMERYERLRELGRGSYGCAVLVRERRNRRQRVIKEIDLSRMPLSSQREAKNEADVLKRLKHPNIVEYCESFLEGQMLCIVMEYADGGDLSHLIKGRKAASEIICESEALKIFGQICLAIQHVHTQHILHRDLKSQNIFLTQGGCVKLGDFGIAKVLAHTAAEAITMIGTPLYLAPEVCHSQPYGMKADVWSLGVVLYELLALGPPFTGSNLAALINNIVTATPAPLAAVFSQSVQDLVSDMLQKTPERRPCIQEVLTRPCFAISVFESDCNTPQDETFVPQHVQQKHEKIEKHDMEDSLQHLLQQTDHGHRRKPPLPESAQIANEFRKNRDAAMAVKARVEGTEGPWQWRRRSRSEEPEYAVSSRKVVDEAEHLRALQEAAAQARRDRRNGQQRLRRELETPRVRDMDSTDYEPARMRASSADEAKHLFDLHEAAAQARRDRRQVQQKLKELEKGPDPCTNQGLEIANSPSSPRTKESRESAEAQHLLDLQEARAQARRDRKLIDAKRKAEAEEASENERSESTRRSTVYKPRTPEDRAAAEAKHLQDLKDAAAEARRERRMLQQKIQQELGGTSQDEWSGPAPEAGTSPYRRRLRQASPSPSKLDASLKQAAGGERKDSSSPEMDGLALSDSLAPLMPSLPRGSADVPERAALSNDTRLANSKDNRAPIGRLRPPRDADTLGSLSYSLTAPLSSSSISNSARNGADETTAKGLTFYLPLYYRIRQLALNTEKTGHRVPQKMQTELRFLEKSVAREIRSLNPLLFQRFDDVQLDRLLRALPFLRLSMGRWIFGSEQIAAAWPRATSRSFLLMSGKVHLYVDPNGVGERQELTKGAIFGENHFRLGDECMMDIVGGAAQCEEPCIIGVLGNEVLEAAYADRAFGNRKIALSMRHAPALSRVVLPESMTGPHSKIDFASLSFAEKTKILEEKQPGAVKHALEELAKVATQVHLLPGQELLSDPPVEESVVMVSKGSIEVRGDIKLSERLDALPPKKKRMRIFLDKAEKLAGIPGQTFIEVKIKEPAAGSVRGNVWAAFVLCLFLWWPFAAVARDGTVSPPTCVAIIDAAVNCPARPAIGAKKNVEIQLKSAKDRLEAAEKEQGKAIGLGESDKGEPEMVDFWQKELERISMNETFLKDLQDRLKTDKQTRLVGQLKIETSDVAKEERFWCEALGMQRYASLPGGSVLVGFGPPSLGGEEGGYFAIKIVPSSTPGAGKSDRSSKAPRLSFVQTVTPALVRISRVVSTGGQLIDGYGYYAVQSPAGVTVRAYVEDRRDPVEFIALSVEPEAFEEVSKSLQDAGLEARGAYKLVSPEMQAYMPELPPGNMLFGSGDARQNVQVLLLPDVKDSTDSGIGGLVKELGRGPTLVVNEDSSVGVGMLDAAERPQVPQSLAKSPELTIYGPETGATIDGGSERQILALRCFLVSGDSIFDKLDPYCIVKLGEFKRFQTPVMWNVGVNPQFEYQGVLTFAEEEELEIIVMDHDKFSADDLCGSCTVKVSDLHDGWYGKVELQRPKRTIGASKDDEQLMEPAGKIYFGVRYDYEKISALTKQAKQRVWPNQVLFNLGGNEAWGHETIMLGPVFQRTLEGAANATAFALELSNFRIIGGYQRGTNEKITLLKTSKKRFVDFVRKSQREKQFMQSCRISALDKQSTVKGIIKVLIERWETEDQADTMRKGLFDTSKVEEAVDPSRFRVAYRGTKAHISVRNALNLSGGGWFDKLDPYAIIRFRGSKSEFRTSVLQDAGSDPIWNCEGPLAYNGEVALEISVWDYDHYSSDDLVGTGVVQVEQFCNGFEGMVPLSLPSDKKKKKKTLKQSMITIGILWDAPQDPALRQNEPALGMTAGTKALMT</sequence>
<keyword evidence="5" id="KW-0547">Nucleotide-binding</keyword>
<dbReference type="Gene3D" id="2.60.120.10">
    <property type="entry name" value="Jelly Rolls"/>
    <property type="match status" value="1"/>
</dbReference>
<dbReference type="InterPro" id="IPR000008">
    <property type="entry name" value="C2_dom"/>
</dbReference>
<feature type="compositionally biased region" description="Basic and acidic residues" evidence="11">
    <location>
        <begin position="559"/>
        <end position="585"/>
    </location>
</feature>
<proteinExistence type="predicted"/>
<dbReference type="InterPro" id="IPR051131">
    <property type="entry name" value="NEK_Ser/Thr_kinase_NIMA"/>
</dbReference>
<dbReference type="InterPro" id="IPR017441">
    <property type="entry name" value="Protein_kinase_ATP_BS"/>
</dbReference>
<dbReference type="PROSITE" id="PS00108">
    <property type="entry name" value="PROTEIN_KINASE_ST"/>
    <property type="match status" value="1"/>
</dbReference>
<feature type="region of interest" description="Disordered" evidence="11">
    <location>
        <begin position="439"/>
        <end position="481"/>
    </location>
</feature>
<dbReference type="PANTHER" id="PTHR44899:SF3">
    <property type="entry name" value="SERINE_THREONINE-PROTEIN KINASE NEK1"/>
    <property type="match status" value="1"/>
</dbReference>
<keyword evidence="6 12" id="KW-0418">Kinase</keyword>
<keyword evidence="2" id="KW-0723">Serine/threonine-protein kinase</keyword>
<comment type="catalytic activity">
    <reaction evidence="10">
        <text>L-seryl-[protein] + ATP = O-phospho-L-seryl-[protein] + ADP + H(+)</text>
        <dbReference type="Rhea" id="RHEA:17989"/>
        <dbReference type="Rhea" id="RHEA-COMP:9863"/>
        <dbReference type="Rhea" id="RHEA-COMP:11604"/>
        <dbReference type="ChEBI" id="CHEBI:15378"/>
        <dbReference type="ChEBI" id="CHEBI:29999"/>
        <dbReference type="ChEBI" id="CHEBI:30616"/>
        <dbReference type="ChEBI" id="CHEBI:83421"/>
        <dbReference type="ChEBI" id="CHEBI:456216"/>
        <dbReference type="EC" id="2.7.11.1"/>
    </reaction>
</comment>
<evidence type="ECO:0000256" key="9">
    <source>
        <dbReference type="ARBA" id="ARBA00047899"/>
    </source>
</evidence>
<evidence type="ECO:0000313" key="12">
    <source>
        <dbReference type="EMBL" id="OLP98452.1"/>
    </source>
</evidence>
<dbReference type="Pfam" id="PF00168">
    <property type="entry name" value="C2"/>
    <property type="match status" value="2"/>
</dbReference>
<dbReference type="SMART" id="SM00220">
    <property type="entry name" value="S_TKc"/>
    <property type="match status" value="1"/>
</dbReference>
<evidence type="ECO:0000256" key="6">
    <source>
        <dbReference type="ARBA" id="ARBA00022777"/>
    </source>
</evidence>
<dbReference type="InterPro" id="IPR018490">
    <property type="entry name" value="cNMP-bd_dom_sf"/>
</dbReference>
<reference evidence="12 13" key="1">
    <citation type="submission" date="2016-02" db="EMBL/GenBank/DDBJ databases">
        <title>Genome analysis of coral dinoflagellate symbionts highlights evolutionary adaptations to a symbiotic lifestyle.</title>
        <authorList>
            <person name="Aranda M."/>
            <person name="Li Y."/>
            <person name="Liew Y.J."/>
            <person name="Baumgarten S."/>
            <person name="Simakov O."/>
            <person name="Wilson M."/>
            <person name="Piel J."/>
            <person name="Ashoor H."/>
            <person name="Bougouffa S."/>
            <person name="Bajic V.B."/>
            <person name="Ryu T."/>
            <person name="Ravasi T."/>
            <person name="Bayer T."/>
            <person name="Micklem G."/>
            <person name="Kim H."/>
            <person name="Bhak J."/>
            <person name="Lajeunesse T.C."/>
            <person name="Voolstra C.R."/>
        </authorList>
    </citation>
    <scope>NUCLEOTIDE SEQUENCE [LARGE SCALE GENOMIC DNA]</scope>
    <source>
        <strain evidence="12 13">CCMP2467</strain>
    </source>
</reference>
<feature type="compositionally biased region" description="Basic and acidic residues" evidence="11">
    <location>
        <begin position="534"/>
        <end position="543"/>
    </location>
</feature>
<keyword evidence="13" id="KW-1185">Reference proteome</keyword>
<evidence type="ECO:0000256" key="7">
    <source>
        <dbReference type="ARBA" id="ARBA00022840"/>
    </source>
</evidence>
<dbReference type="PROSITE" id="PS50004">
    <property type="entry name" value="C2"/>
    <property type="match status" value="2"/>
</dbReference>
<dbReference type="InterPro" id="IPR008271">
    <property type="entry name" value="Ser/Thr_kinase_AS"/>
</dbReference>
<evidence type="ECO:0000313" key="13">
    <source>
        <dbReference type="Proteomes" id="UP000186817"/>
    </source>
</evidence>
<dbReference type="Gene3D" id="1.10.510.10">
    <property type="entry name" value="Transferase(Phosphotransferase) domain 1"/>
    <property type="match status" value="1"/>
</dbReference>
<feature type="region of interest" description="Disordered" evidence="11">
    <location>
        <begin position="627"/>
        <end position="744"/>
    </location>
</feature>
<feature type="region of interest" description="Disordered" evidence="11">
    <location>
        <begin position="559"/>
        <end position="606"/>
    </location>
</feature>
<evidence type="ECO:0000256" key="2">
    <source>
        <dbReference type="ARBA" id="ARBA00022527"/>
    </source>
</evidence>
<dbReference type="InterPro" id="IPR014710">
    <property type="entry name" value="RmlC-like_jellyroll"/>
</dbReference>
<gene>
    <name evidence="12" type="primary">Nek1</name>
    <name evidence="12" type="ORF">AK812_SmicGene19106</name>
</gene>
<feature type="compositionally biased region" description="Basic and acidic residues" evidence="11">
    <location>
        <begin position="455"/>
        <end position="481"/>
    </location>
</feature>
<evidence type="ECO:0000256" key="1">
    <source>
        <dbReference type="ARBA" id="ARBA00012513"/>
    </source>
</evidence>
<feature type="compositionally biased region" description="Polar residues" evidence="11">
    <location>
        <begin position="519"/>
        <end position="533"/>
    </location>
</feature>
<protein>
    <recommendedName>
        <fullName evidence="1">non-specific serine/threonine protein kinase</fullName>
        <ecNumber evidence="1">2.7.11.1</ecNumber>
    </recommendedName>
</protein>
<keyword evidence="7" id="KW-0067">ATP-binding</keyword>
<dbReference type="EMBL" id="LSRX01000396">
    <property type="protein sequence ID" value="OLP98452.1"/>
    <property type="molecule type" value="Genomic_DNA"/>
</dbReference>
<dbReference type="FunFam" id="3.30.200.20:FF:000631">
    <property type="entry name" value="Serine/threonine-protein kinase NEK"/>
    <property type="match status" value="1"/>
</dbReference>
<dbReference type="SUPFAM" id="SSF51206">
    <property type="entry name" value="cAMP-binding domain-like"/>
    <property type="match status" value="1"/>
</dbReference>
<dbReference type="Pfam" id="PF00069">
    <property type="entry name" value="Pkinase"/>
    <property type="match status" value="1"/>
</dbReference>
<evidence type="ECO:0000256" key="11">
    <source>
        <dbReference type="SAM" id="MobiDB-lite"/>
    </source>
</evidence>
<dbReference type="InterPro" id="IPR000719">
    <property type="entry name" value="Prot_kinase_dom"/>
</dbReference>
<organism evidence="12 13">
    <name type="scientific">Symbiodinium microadriaticum</name>
    <name type="common">Dinoflagellate</name>
    <name type="synonym">Zooxanthella microadriatica</name>
    <dbReference type="NCBI Taxonomy" id="2951"/>
    <lineage>
        <taxon>Eukaryota</taxon>
        <taxon>Sar</taxon>
        <taxon>Alveolata</taxon>
        <taxon>Dinophyceae</taxon>
        <taxon>Suessiales</taxon>
        <taxon>Symbiodiniaceae</taxon>
        <taxon>Symbiodinium</taxon>
    </lineage>
</organism>
<keyword evidence="8" id="KW-0142">cGMP-binding</keyword>
<comment type="caution">
    <text evidence="12">The sequence shown here is derived from an EMBL/GenBank/DDBJ whole genome shotgun (WGS) entry which is preliminary data.</text>
</comment>